<dbReference type="SMART" id="SM00332">
    <property type="entry name" value="PP2Cc"/>
    <property type="match status" value="1"/>
</dbReference>
<dbReference type="Proteomes" id="UP000003860">
    <property type="component" value="Unassembled WGS sequence"/>
</dbReference>
<evidence type="ECO:0000259" key="3">
    <source>
        <dbReference type="PROSITE" id="PS51782"/>
    </source>
</evidence>
<feature type="region of interest" description="Disordered" evidence="1">
    <location>
        <begin position="358"/>
        <end position="447"/>
    </location>
</feature>
<dbReference type="SUPFAM" id="SSF81606">
    <property type="entry name" value="PP2C-like"/>
    <property type="match status" value="1"/>
</dbReference>
<dbReference type="RefSeq" id="WP_004617063.1">
    <property type="nucleotide sequence ID" value="NZ_ACXX02000002.1"/>
</dbReference>
<evidence type="ECO:0000256" key="1">
    <source>
        <dbReference type="SAM" id="MobiDB-lite"/>
    </source>
</evidence>
<feature type="compositionally biased region" description="Polar residues" evidence="1">
    <location>
        <begin position="413"/>
        <end position="447"/>
    </location>
</feature>
<dbReference type="SMART" id="SM00257">
    <property type="entry name" value="LysM"/>
    <property type="match status" value="1"/>
</dbReference>
<dbReference type="OrthoDB" id="2583609at2"/>
<dbReference type="STRING" id="588581.Cpap_3444"/>
<keyword evidence="2" id="KW-0472">Membrane</keyword>
<reference evidence="4" key="1">
    <citation type="submission" date="2009-07" db="EMBL/GenBank/DDBJ databases">
        <authorList>
            <consortium name="US DOE Joint Genome Institute (JGI-PGF)"/>
            <person name="Lucas S."/>
            <person name="Copeland A."/>
            <person name="Lapidus A."/>
            <person name="Glavina del Rio T."/>
            <person name="Tice H."/>
            <person name="Bruce D."/>
            <person name="Goodwin L."/>
            <person name="Pitluck S."/>
            <person name="Larimer F."/>
            <person name="Land M.L."/>
            <person name="Mouttaki H."/>
            <person name="He Z."/>
            <person name="Zhou J."/>
            <person name="Hemme C.L."/>
        </authorList>
    </citation>
    <scope>NUCLEOTIDE SEQUENCE [LARGE SCALE GENOMIC DNA]</scope>
    <source>
        <strain evidence="4">DSM 2782</strain>
    </source>
</reference>
<dbReference type="InterPro" id="IPR052196">
    <property type="entry name" value="Bact_Kbp"/>
</dbReference>
<keyword evidence="2" id="KW-1133">Transmembrane helix</keyword>
<dbReference type="CDD" id="cd00118">
    <property type="entry name" value="LysM"/>
    <property type="match status" value="1"/>
</dbReference>
<dbReference type="InterPro" id="IPR018392">
    <property type="entry name" value="LysM"/>
</dbReference>
<organism evidence="4 5">
    <name type="scientific">Ruminiclostridium papyrosolvens DSM 2782</name>
    <dbReference type="NCBI Taxonomy" id="588581"/>
    <lineage>
        <taxon>Bacteria</taxon>
        <taxon>Bacillati</taxon>
        <taxon>Bacillota</taxon>
        <taxon>Clostridia</taxon>
        <taxon>Eubacteriales</taxon>
        <taxon>Oscillospiraceae</taxon>
        <taxon>Ruminiclostridium</taxon>
    </lineage>
</organism>
<dbReference type="PANTHER" id="PTHR34700:SF4">
    <property type="entry name" value="PHAGE-LIKE ELEMENT PBSX PROTEIN XKDP"/>
    <property type="match status" value="1"/>
</dbReference>
<dbReference type="Gene3D" id="3.60.40.10">
    <property type="entry name" value="PPM-type phosphatase domain"/>
    <property type="match status" value="1"/>
</dbReference>
<accession>F1T934</accession>
<protein>
    <submittedName>
        <fullName evidence="4">Protein serine/threonine phosphatase</fullName>
    </submittedName>
</protein>
<dbReference type="AlphaFoldDB" id="F1T934"/>
<dbReference type="InterPro" id="IPR036779">
    <property type="entry name" value="LysM_dom_sf"/>
</dbReference>
<keyword evidence="5" id="KW-1185">Reference proteome</keyword>
<dbReference type="Pfam" id="PF01476">
    <property type="entry name" value="LysM"/>
    <property type="match status" value="1"/>
</dbReference>
<feature type="compositionally biased region" description="Basic and acidic residues" evidence="1">
    <location>
        <begin position="374"/>
        <end position="409"/>
    </location>
</feature>
<feature type="domain" description="LysM" evidence="3">
    <location>
        <begin position="448"/>
        <end position="495"/>
    </location>
</feature>
<feature type="compositionally biased region" description="Low complexity" evidence="1">
    <location>
        <begin position="358"/>
        <end position="373"/>
    </location>
</feature>
<gene>
    <name evidence="4" type="ORF">Cpap_3444</name>
</gene>
<proteinExistence type="predicted"/>
<comment type="caution">
    <text evidence="4">The sequence shown here is derived from an EMBL/GenBank/DDBJ whole genome shotgun (WGS) entry which is preliminary data.</text>
</comment>
<dbReference type="EMBL" id="ACXX02000002">
    <property type="protein sequence ID" value="EGD49016.1"/>
    <property type="molecule type" value="Genomic_DNA"/>
</dbReference>
<dbReference type="Gene3D" id="3.10.350.10">
    <property type="entry name" value="LysM domain"/>
    <property type="match status" value="1"/>
</dbReference>
<feature type="transmembrane region" description="Helical" evidence="2">
    <location>
        <begin position="305"/>
        <end position="326"/>
    </location>
</feature>
<name>F1T934_9FIRM</name>
<dbReference type="InterPro" id="IPR001932">
    <property type="entry name" value="PPM-type_phosphatase-like_dom"/>
</dbReference>
<dbReference type="eggNOG" id="COG0631">
    <property type="taxonomic scope" value="Bacteria"/>
</dbReference>
<dbReference type="SUPFAM" id="SSF54106">
    <property type="entry name" value="LysM domain"/>
    <property type="match status" value="1"/>
</dbReference>
<sequence>MDGNIRLSATVISCMGSSSNKDDFYFNGSFSNCHNTQSIQCSFEKSSSNFVFAVSDSMGVDNGETDSISAVREIKRYHETAKKQHFSLEAITEKIYEAVQLSSNLIYSKSVISSQNNPILTGFSSLIIENNRAVIMNLGNNGAFLFRHGLQKDIFSNGESRKNEKLKSLGITPNTTELYNDTDKILKIAEQESKTKIKLSSSINIEEGDVILLCSDGILNNLNRSRIEAVIDSGLDPQKMASVLFQEAFKNDMDESLTLMVAKVEEIRNISYVPVRKMETFDMDEDEDEDEMSDEPDKSHNAVNYILGFICVLIISGVLFMGYLIISSKGLFASDGKQGNPTQSTQTAANTTGTPLAAANSTATASNSQSVPSKDSDSKDIDNNDSDSKVSDKNVDDGKVSDTKTEPVKPSKPSVTKSETKPSKTSGTKSETEPSKPSGTKSETNEYTVHVVQKGETLSSISTKYYGTPSKYTEILKFNNMKNPNSINIGDELKIPKTK</sequence>
<keyword evidence="2" id="KW-0812">Transmembrane</keyword>
<dbReference type="InterPro" id="IPR036457">
    <property type="entry name" value="PPM-type-like_dom_sf"/>
</dbReference>
<evidence type="ECO:0000313" key="4">
    <source>
        <dbReference type="EMBL" id="EGD49016.1"/>
    </source>
</evidence>
<evidence type="ECO:0000256" key="2">
    <source>
        <dbReference type="SAM" id="Phobius"/>
    </source>
</evidence>
<dbReference type="PANTHER" id="PTHR34700">
    <property type="entry name" value="POTASSIUM BINDING PROTEIN KBP"/>
    <property type="match status" value="1"/>
</dbReference>
<dbReference type="PROSITE" id="PS51782">
    <property type="entry name" value="LYSM"/>
    <property type="match status" value="1"/>
</dbReference>
<dbReference type="SMART" id="SM00331">
    <property type="entry name" value="PP2C_SIG"/>
    <property type="match status" value="1"/>
</dbReference>
<evidence type="ECO:0000313" key="5">
    <source>
        <dbReference type="Proteomes" id="UP000003860"/>
    </source>
</evidence>
<reference evidence="4" key="2">
    <citation type="submission" date="2011-01" db="EMBL/GenBank/DDBJ databases">
        <title>The Non-contiguous Finished genome of Clostridium papyrosolvens.</title>
        <authorList>
            <person name="Lucas S."/>
            <person name="Copeland A."/>
            <person name="Lapidus A."/>
            <person name="Cheng J.-F."/>
            <person name="Goodwin L."/>
            <person name="Pitluck S."/>
            <person name="Misra M."/>
            <person name="Chertkov O."/>
            <person name="Detter J.C."/>
            <person name="Han C."/>
            <person name="Tapia R."/>
            <person name="Land M."/>
            <person name="Hauser L."/>
            <person name="Kyrpides N."/>
            <person name="Ivanova N."/>
            <person name="Pagani I."/>
            <person name="Mouttaki H."/>
            <person name="He Z."/>
            <person name="Zhou J."/>
            <person name="Hemme C.L."/>
            <person name="Woyke T."/>
        </authorList>
    </citation>
    <scope>NUCLEOTIDE SEQUENCE [LARGE SCALE GENOMIC DNA]</scope>
    <source>
        <strain evidence="4">DSM 2782</strain>
    </source>
</reference>